<evidence type="ECO:0000259" key="4">
    <source>
        <dbReference type="Pfam" id="PF02678"/>
    </source>
</evidence>
<evidence type="ECO:0000313" key="7">
    <source>
        <dbReference type="Proteomes" id="UP000481288"/>
    </source>
</evidence>
<dbReference type="Pfam" id="PF02678">
    <property type="entry name" value="Pirin"/>
    <property type="match status" value="1"/>
</dbReference>
<dbReference type="Proteomes" id="UP000481288">
    <property type="component" value="Unassembled WGS sequence"/>
</dbReference>
<keyword evidence="7" id="KW-1185">Reference proteome</keyword>
<comment type="similarity">
    <text evidence="1 2">Belongs to the pirin family.</text>
</comment>
<organism evidence="6 7">
    <name type="scientific">Lachnellula cervina</name>
    <dbReference type="NCBI Taxonomy" id="1316786"/>
    <lineage>
        <taxon>Eukaryota</taxon>
        <taxon>Fungi</taxon>
        <taxon>Dikarya</taxon>
        <taxon>Ascomycota</taxon>
        <taxon>Pezizomycotina</taxon>
        <taxon>Leotiomycetes</taxon>
        <taxon>Helotiales</taxon>
        <taxon>Lachnaceae</taxon>
        <taxon>Lachnellula</taxon>
    </lineage>
</organism>
<keyword evidence="3" id="KW-0732">Signal</keyword>
<accession>A0A7D8YKY9</accession>
<dbReference type="InterPro" id="IPR011051">
    <property type="entry name" value="RmlC_Cupin_sf"/>
</dbReference>
<dbReference type="CDD" id="cd02909">
    <property type="entry name" value="cupin_pirin_N"/>
    <property type="match status" value="1"/>
</dbReference>
<dbReference type="PANTHER" id="PTHR13903">
    <property type="entry name" value="PIRIN-RELATED"/>
    <property type="match status" value="1"/>
</dbReference>
<dbReference type="OrthoDB" id="198735at2759"/>
<dbReference type="Gene3D" id="2.60.120.10">
    <property type="entry name" value="Jelly Rolls"/>
    <property type="match status" value="2"/>
</dbReference>
<feature type="domain" description="Pirin C-terminal" evidence="5">
    <location>
        <begin position="237"/>
        <end position="344"/>
    </location>
</feature>
<dbReference type="PANTHER" id="PTHR13903:SF8">
    <property type="entry name" value="PIRIN"/>
    <property type="match status" value="1"/>
</dbReference>
<feature type="signal peptide" evidence="3">
    <location>
        <begin position="1"/>
        <end position="20"/>
    </location>
</feature>
<evidence type="ECO:0000313" key="6">
    <source>
        <dbReference type="EMBL" id="TVY50352.1"/>
    </source>
</evidence>
<reference evidence="6 7" key="1">
    <citation type="submission" date="2018-05" db="EMBL/GenBank/DDBJ databases">
        <title>Whole genome sequencing for identification of molecular markers to develop diagnostic detection tools for the regulated plant pathogen Lachnellula willkommii.</title>
        <authorList>
            <person name="Giroux E."/>
            <person name="Bilodeau G."/>
        </authorList>
    </citation>
    <scope>NUCLEOTIDE SEQUENCE [LARGE SCALE GENOMIC DNA]</scope>
    <source>
        <strain evidence="6 7">CBS 625.97</strain>
    </source>
</reference>
<dbReference type="AlphaFoldDB" id="A0A7D8YKY9"/>
<feature type="chain" id="PRO_5028918481" evidence="3">
    <location>
        <begin position="21"/>
        <end position="362"/>
    </location>
</feature>
<dbReference type="Pfam" id="PF05726">
    <property type="entry name" value="Pirin_C"/>
    <property type="match status" value="1"/>
</dbReference>
<dbReference type="EMBL" id="QGMG01001176">
    <property type="protein sequence ID" value="TVY50352.1"/>
    <property type="molecule type" value="Genomic_DNA"/>
</dbReference>
<protein>
    <submittedName>
        <fullName evidence="6">Pirin</fullName>
    </submittedName>
</protein>
<evidence type="ECO:0000256" key="3">
    <source>
        <dbReference type="SAM" id="SignalP"/>
    </source>
</evidence>
<dbReference type="InterPro" id="IPR008778">
    <property type="entry name" value="Pirin_C_dom"/>
</dbReference>
<dbReference type="InterPro" id="IPR012093">
    <property type="entry name" value="Pirin"/>
</dbReference>
<evidence type="ECO:0000256" key="2">
    <source>
        <dbReference type="RuleBase" id="RU003457"/>
    </source>
</evidence>
<comment type="caution">
    <text evidence="6">The sequence shown here is derived from an EMBL/GenBank/DDBJ whole genome shotgun (WGS) entry which is preliminary data.</text>
</comment>
<dbReference type="CDD" id="cd02247">
    <property type="entry name" value="cupin_pirin_C"/>
    <property type="match status" value="1"/>
</dbReference>
<dbReference type="SUPFAM" id="SSF51182">
    <property type="entry name" value="RmlC-like cupins"/>
    <property type="match status" value="1"/>
</dbReference>
<evidence type="ECO:0000256" key="1">
    <source>
        <dbReference type="ARBA" id="ARBA00008416"/>
    </source>
</evidence>
<dbReference type="InterPro" id="IPR003829">
    <property type="entry name" value="Pirin_N_dom"/>
</dbReference>
<sequence length="362" mass="40026">MRLLLFLFSITIALLAIAFGRDSITSQFTALTNLFTNTTSFESLPIISRVIYSGVPKPANMTVARAICKAFLAVEQAEGVGARVRRSIGTPQLRNFSPFLMLDHFTSSPGSGFPDHPHRGQETITYMLQGTFDHEDFVGNAGTIEAGDLQFMTAGKGIMHSEMPRDSPDGTPVVGMQLWVDLPQKLKKCEPRYRDLRAKEIPNIDVDEGKVHIKIISGQSHGVDSVKELAYTPVWIFDIEIKPGGKVTQQLPEGWNAFAFTLGGSTAFGVGKNQTNVGQYYNVVFEQEGDEIFAQVDASAKENGRFYLVAGQPLDQKVVQYGPFVLNTQAEVHQAIMDFQTHSNGFERAEGWESEIGKKMMH</sequence>
<dbReference type="InterPro" id="IPR014710">
    <property type="entry name" value="RmlC-like_jellyroll"/>
</dbReference>
<gene>
    <name evidence="6" type="primary">PIR</name>
    <name evidence="6" type="ORF">LCER1_G008597</name>
</gene>
<name>A0A7D8YKY9_9HELO</name>
<evidence type="ECO:0000259" key="5">
    <source>
        <dbReference type="Pfam" id="PF05726"/>
    </source>
</evidence>
<feature type="domain" description="Pirin N-terminal" evidence="4">
    <location>
        <begin position="82"/>
        <end position="180"/>
    </location>
</feature>
<proteinExistence type="inferred from homology"/>